<evidence type="ECO:0000313" key="4">
    <source>
        <dbReference type="Proteomes" id="UP000325030"/>
    </source>
</evidence>
<evidence type="ECO:0000313" key="2">
    <source>
        <dbReference type="EMBL" id="BBG27818.1"/>
    </source>
</evidence>
<dbReference type="GeneID" id="43938227"/>
<dbReference type="EMBL" id="AP018929">
    <property type="protein sequence ID" value="BBG25034.1"/>
    <property type="molecule type" value="Genomic_DNA"/>
</dbReference>
<name>A0A510E6Z7_9CREN</name>
<reference evidence="4" key="1">
    <citation type="submission" date="2018-09" db="EMBL/GenBank/DDBJ databases">
        <title>Complete Genome Sequencing of Sulfolobus sp. JCM 16834.</title>
        <authorList>
            <person name="Kato S."/>
            <person name="Itoh T."/>
            <person name="Ohkuma M."/>
        </authorList>
    </citation>
    <scope>NUCLEOTIDE SEQUENCE [LARGE SCALE GENOMIC DNA]</scope>
    <source>
        <strain evidence="4">IC-007</strain>
    </source>
</reference>
<dbReference type="RefSeq" id="WP_156303792.1">
    <property type="nucleotide sequence ID" value="NZ_AP018929.1"/>
</dbReference>
<gene>
    <name evidence="1" type="ORF">IC006_2369</name>
    <name evidence="2" type="ORF">IC007_2373</name>
</gene>
<proteinExistence type="predicted"/>
<evidence type="ECO:0000313" key="3">
    <source>
        <dbReference type="Proteomes" id="UP000322983"/>
    </source>
</evidence>
<dbReference type="EMBL" id="AP018930">
    <property type="protein sequence ID" value="BBG27818.1"/>
    <property type="molecule type" value="Genomic_DNA"/>
</dbReference>
<dbReference type="Proteomes" id="UP000322983">
    <property type="component" value="Chromosome"/>
</dbReference>
<evidence type="ECO:0000313" key="1">
    <source>
        <dbReference type="EMBL" id="BBG25034.1"/>
    </source>
</evidence>
<organism evidence="2 4">
    <name type="scientific">Sulfuracidifex tepidarius</name>
    <dbReference type="NCBI Taxonomy" id="1294262"/>
    <lineage>
        <taxon>Archaea</taxon>
        <taxon>Thermoproteota</taxon>
        <taxon>Thermoprotei</taxon>
        <taxon>Sulfolobales</taxon>
        <taxon>Sulfolobaceae</taxon>
        <taxon>Sulfuracidifex</taxon>
    </lineage>
</organism>
<dbReference type="AlphaFoldDB" id="A0A510E6Z7"/>
<reference evidence="2 3" key="2">
    <citation type="journal article" date="2020" name="Int. J. Syst. Evol. Microbiol.">
        <title>Sulfuracidifex tepidarius gen. nov., sp. nov. and transfer of Sulfolobus metallicus Huber and Stetter 1992 to the genus Sulfuracidifex as Sulfuracidifex metallicus comb. nov.</title>
        <authorList>
            <person name="Itoh T."/>
            <person name="Miura T."/>
            <person name="Sakai H.D."/>
            <person name="Kato S."/>
            <person name="Ohkuma M."/>
            <person name="Takashina T."/>
        </authorList>
    </citation>
    <scope>NUCLEOTIDE SEQUENCE</scope>
    <source>
        <strain evidence="1 3">IC-006</strain>
        <strain evidence="2">IC-007</strain>
    </source>
</reference>
<dbReference type="Proteomes" id="UP000325030">
    <property type="component" value="Chromosome"/>
</dbReference>
<protein>
    <submittedName>
        <fullName evidence="2">Uncharacterized protein</fullName>
    </submittedName>
</protein>
<sequence>MRKFLEVEEDNVESFYLPPYPPDRSLGETSGSAEGEALLEGLYGF</sequence>
<keyword evidence="3" id="KW-1185">Reference proteome</keyword>
<accession>A0A510E6Z7</accession>
<dbReference type="KEGG" id="step:IC006_2369"/>
<accession>A0A510DXT8</accession>